<evidence type="ECO:0000313" key="2">
    <source>
        <dbReference type="EMBL" id="CRL92743.1"/>
    </source>
</evidence>
<name>A0A0P1CZ80_9VIRU</name>
<evidence type="ECO:0000256" key="1">
    <source>
        <dbReference type="SAM" id="Phobius"/>
    </source>
</evidence>
<dbReference type="EMBL" id="LN865080">
    <property type="protein sequence ID" value="CRL92743.1"/>
    <property type="molecule type" value="Genomic_RNA"/>
</dbReference>
<sequence>MDYKFLAGFSSGLLTAVPVTAIGLYFVYLKISTHIRAIVNEYGRG</sequence>
<keyword evidence="1" id="KW-0472">Membrane</keyword>
<proteinExistence type="predicted"/>
<reference evidence="2" key="1">
    <citation type="journal article" date="2016" name="Arch. Virol.">
        <title>New poleroviruses associated with yellowing symptoms in different vegetable crops in Greece.</title>
        <authorList>
            <person name="Lotos L."/>
            <person name="Maliogka V.I."/>
            <person name="Katis N.I."/>
        </authorList>
    </citation>
    <scope>NUCLEOTIDE SEQUENCE</scope>
    <source>
        <strain evidence="2">MarIo5</strain>
    </source>
</reference>
<protein>
    <submittedName>
        <fullName evidence="2">p3a</fullName>
    </submittedName>
</protein>
<accession>A0A0P1CZ80</accession>
<feature type="transmembrane region" description="Helical" evidence="1">
    <location>
        <begin position="6"/>
        <end position="28"/>
    </location>
</feature>
<organism evidence="2">
    <name type="scientific">Lettuce yellows virus</name>
    <dbReference type="NCBI Taxonomy" id="1667233"/>
    <lineage>
        <taxon>Viruses</taxon>
        <taxon>Riboviria</taxon>
        <taxon>Orthornavirae</taxon>
        <taxon>Pisuviricota</taxon>
        <taxon>Pisoniviricetes</taxon>
        <taxon>Sobelivirales</taxon>
        <taxon>Solemoviridae</taxon>
        <taxon>Polerovirus</taxon>
    </lineage>
</organism>
<keyword evidence="1" id="KW-0812">Transmembrane</keyword>
<keyword evidence="1" id="KW-1133">Transmembrane helix</keyword>